<keyword evidence="5" id="KW-1185">Reference proteome</keyword>
<organism evidence="4 5">
    <name type="scientific">Novosphingobium pokkalii</name>
    <dbReference type="NCBI Taxonomy" id="1770194"/>
    <lineage>
        <taxon>Bacteria</taxon>
        <taxon>Pseudomonadati</taxon>
        <taxon>Pseudomonadota</taxon>
        <taxon>Alphaproteobacteria</taxon>
        <taxon>Sphingomonadales</taxon>
        <taxon>Sphingomonadaceae</taxon>
        <taxon>Novosphingobium</taxon>
    </lineage>
</organism>
<dbReference type="InterPro" id="IPR013762">
    <property type="entry name" value="Integrase-like_cat_sf"/>
</dbReference>
<feature type="domain" description="Tyr recombinase" evidence="3">
    <location>
        <begin position="170"/>
        <end position="371"/>
    </location>
</feature>
<evidence type="ECO:0000256" key="1">
    <source>
        <dbReference type="ARBA" id="ARBA00022908"/>
    </source>
</evidence>
<dbReference type="InterPro" id="IPR050090">
    <property type="entry name" value="Tyrosine_recombinase_XerCD"/>
</dbReference>
<dbReference type="PROSITE" id="PS51898">
    <property type="entry name" value="TYR_RECOMBINASE"/>
    <property type="match status" value="1"/>
</dbReference>
<name>A0ABV7V9K3_9SPHN</name>
<dbReference type="EMBL" id="JBHRYE010000048">
    <property type="protein sequence ID" value="MFC3673557.1"/>
    <property type="molecule type" value="Genomic_DNA"/>
</dbReference>
<sequence length="374" mass="41686">MIEGLHIVRSAKRGKPTRWYIYAWRGGPQIRSAVQPDRPKLTRTDIAAIAKAVEGRAEDRKPGNTVAASVAAFRRTKYWASLTANTRRTWGVALNQIEAKWAEVPMPVLADEKARSKIVKWQKDIGKTNARGADIAVMVLSTFFDWARNEGIVYNNPAVKIAPLYQRTDRAAVIWTDADLAAINEVAEQPLRDALALAALTGLRRADLVALRWEEVGEDAIERTAAKRSRRKRFQVTIPRLAQLDGLLEELRTRPRLAGVDTVLVNSRGKSWTGEGLASSFHDARAKANDGQGIWYVGRDPETGEEQKIAKRLHDLRGTFATKLMTAPGEPLTDRDVASIMGWSETQVGEIRKRYVDGKAMVMAMARRLRKAGL</sequence>
<dbReference type="PANTHER" id="PTHR30349">
    <property type="entry name" value="PHAGE INTEGRASE-RELATED"/>
    <property type="match status" value="1"/>
</dbReference>
<keyword evidence="1" id="KW-0229">DNA integration</keyword>
<dbReference type="SUPFAM" id="SSF56349">
    <property type="entry name" value="DNA breaking-rejoining enzymes"/>
    <property type="match status" value="1"/>
</dbReference>
<proteinExistence type="predicted"/>
<dbReference type="RefSeq" id="WP_191325923.1">
    <property type="nucleotide sequence ID" value="NZ_BMZP01000024.1"/>
</dbReference>
<evidence type="ECO:0000313" key="4">
    <source>
        <dbReference type="EMBL" id="MFC3673557.1"/>
    </source>
</evidence>
<dbReference type="InterPro" id="IPR011010">
    <property type="entry name" value="DNA_brk_join_enz"/>
</dbReference>
<evidence type="ECO:0000313" key="5">
    <source>
        <dbReference type="Proteomes" id="UP001595683"/>
    </source>
</evidence>
<dbReference type="InterPro" id="IPR002104">
    <property type="entry name" value="Integrase_catalytic"/>
</dbReference>
<keyword evidence="2" id="KW-0233">DNA recombination</keyword>
<accession>A0ABV7V9K3</accession>
<dbReference type="Gene3D" id="1.10.443.10">
    <property type="entry name" value="Intergrase catalytic core"/>
    <property type="match status" value="1"/>
</dbReference>
<reference evidence="5" key="1">
    <citation type="journal article" date="2019" name="Int. J. Syst. Evol. Microbiol.">
        <title>The Global Catalogue of Microorganisms (GCM) 10K type strain sequencing project: providing services to taxonomists for standard genome sequencing and annotation.</title>
        <authorList>
            <consortium name="The Broad Institute Genomics Platform"/>
            <consortium name="The Broad Institute Genome Sequencing Center for Infectious Disease"/>
            <person name="Wu L."/>
            <person name="Ma J."/>
        </authorList>
    </citation>
    <scope>NUCLEOTIDE SEQUENCE [LARGE SCALE GENOMIC DNA]</scope>
    <source>
        <strain evidence="5">KCTC 42224</strain>
    </source>
</reference>
<gene>
    <name evidence="4" type="ORF">ACFOOT_19215</name>
</gene>
<dbReference type="PANTHER" id="PTHR30349:SF64">
    <property type="entry name" value="PROPHAGE INTEGRASE INTD-RELATED"/>
    <property type="match status" value="1"/>
</dbReference>
<dbReference type="Proteomes" id="UP001595683">
    <property type="component" value="Unassembled WGS sequence"/>
</dbReference>
<evidence type="ECO:0000256" key="2">
    <source>
        <dbReference type="ARBA" id="ARBA00023172"/>
    </source>
</evidence>
<protein>
    <recommendedName>
        <fullName evidence="3">Tyr recombinase domain-containing protein</fullName>
    </recommendedName>
</protein>
<comment type="caution">
    <text evidence="4">The sequence shown here is derived from an EMBL/GenBank/DDBJ whole genome shotgun (WGS) entry which is preliminary data.</text>
</comment>
<evidence type="ECO:0000259" key="3">
    <source>
        <dbReference type="PROSITE" id="PS51898"/>
    </source>
</evidence>